<evidence type="ECO:0000256" key="7">
    <source>
        <dbReference type="SAM" id="MobiDB-lite"/>
    </source>
</evidence>
<feature type="region of interest" description="Disordered" evidence="7">
    <location>
        <begin position="1"/>
        <end position="36"/>
    </location>
</feature>
<comment type="similarity">
    <text evidence="1 6">Belongs to the purine permeases (TC 2.A.7.14) family.</text>
</comment>
<evidence type="ECO:0000256" key="4">
    <source>
        <dbReference type="ARBA" id="ARBA00022989"/>
    </source>
</evidence>
<feature type="transmembrane region" description="Helical" evidence="6">
    <location>
        <begin position="280"/>
        <end position="301"/>
    </location>
</feature>
<feature type="transmembrane region" description="Helical" evidence="6">
    <location>
        <begin position="359"/>
        <end position="381"/>
    </location>
</feature>
<feature type="transmembrane region" description="Helical" evidence="6">
    <location>
        <begin position="115"/>
        <end position="139"/>
    </location>
</feature>
<sequence>MGYEAKEENSGEPDAGHQSTVPQIRGQEAREENSAEGNVALQTMTPRIRNFIIFCIPQLSSASLALASFLRNFGVFEMGEARELQLQIMGQEAREENSAEGNVVLQTMTPRIRKYMWWLQIAIYSLFVLSGQTVATLLGRLYFEKGGKSKWLATLVQLAGFPILLPLYCLSLPKSPRTSDSHTSQPSALVLLLLYVSLGILLAGDCMMYSVGLSYLPVSTYSLICATQLAFNAFFSFFLNSQKFTPFIVNSLVLLTTSSTLLVFQTGDSSDPKRVAKGKYIIGFLCTLCASAGSGLALSLIQLSFQKILKRETYTVILDLIIYQSLVATCVAMVGLFASGDWKSLNREMGDFELGKVSYLMILLWTAVGWAVFSVGLFGLIFEVSSLFSNVISTLGLPIVPVLAVVFFHDKMDGVKFRKPKEKTQWRRQISTINSPTYPRIYEVVPNGHLFALCSFWSGYALGKIVLQRRSSLTPFIVNSLVLLTVSSTILFQPDHEKSLDHEKSYKKKCIIGFLCTVCASSGYGLTLSLIQLAFKKILREIL</sequence>
<keyword evidence="3 6" id="KW-0812">Transmembrane</keyword>
<evidence type="ECO:0000256" key="1">
    <source>
        <dbReference type="ARBA" id="ARBA00006213"/>
    </source>
</evidence>
<feature type="transmembrane region" description="Helical" evidence="6">
    <location>
        <begin position="151"/>
        <end position="168"/>
    </location>
</feature>
<comment type="caution">
    <text evidence="6">Lacks conserved residue(s) required for the propagation of feature annotation.</text>
</comment>
<protein>
    <recommendedName>
        <fullName evidence="6">Probable purine permease</fullName>
    </recommendedName>
</protein>
<reference evidence="8 9" key="1">
    <citation type="journal article" date="2023" name="Hortic Res">
        <title>The complete reference genome for grapevine (Vitis vinifera L.) genetics and breeding.</title>
        <authorList>
            <person name="Shi X."/>
            <person name="Cao S."/>
            <person name="Wang X."/>
            <person name="Huang S."/>
            <person name="Wang Y."/>
            <person name="Liu Z."/>
            <person name="Liu W."/>
            <person name="Leng X."/>
            <person name="Peng Y."/>
            <person name="Wang N."/>
            <person name="Wang Y."/>
            <person name="Ma Z."/>
            <person name="Xu X."/>
            <person name="Zhang F."/>
            <person name="Xue H."/>
            <person name="Zhong H."/>
            <person name="Wang Y."/>
            <person name="Zhang K."/>
            <person name="Velt A."/>
            <person name="Avia K."/>
            <person name="Holtgrawe D."/>
            <person name="Grimplet J."/>
            <person name="Matus J.T."/>
            <person name="Ware D."/>
            <person name="Wu X."/>
            <person name="Wang H."/>
            <person name="Liu C."/>
            <person name="Fang Y."/>
            <person name="Rustenholz C."/>
            <person name="Cheng Z."/>
            <person name="Xiao H."/>
            <person name="Zhou Y."/>
        </authorList>
    </citation>
    <scope>NUCLEOTIDE SEQUENCE [LARGE SCALE GENOMIC DNA]</scope>
    <source>
        <strain evidence="9">cv. Pinot noir / PN40024</strain>
        <tissue evidence="8">Leaf</tissue>
    </source>
</reference>
<gene>
    <name evidence="8" type="ORF">VitviT2T_015356</name>
</gene>
<name>A0ABY9CN74_VITVI</name>
<organism evidence="8 9">
    <name type="scientific">Vitis vinifera</name>
    <name type="common">Grape</name>
    <dbReference type="NCBI Taxonomy" id="29760"/>
    <lineage>
        <taxon>Eukaryota</taxon>
        <taxon>Viridiplantae</taxon>
        <taxon>Streptophyta</taxon>
        <taxon>Embryophyta</taxon>
        <taxon>Tracheophyta</taxon>
        <taxon>Spermatophyta</taxon>
        <taxon>Magnoliopsida</taxon>
        <taxon>eudicotyledons</taxon>
        <taxon>Gunneridae</taxon>
        <taxon>Pentapetalae</taxon>
        <taxon>rosids</taxon>
        <taxon>Vitales</taxon>
        <taxon>Vitaceae</taxon>
        <taxon>Viteae</taxon>
        <taxon>Vitis</taxon>
    </lineage>
</organism>
<dbReference type="EMBL" id="CP126657">
    <property type="protein sequence ID" value="WJZ96696.1"/>
    <property type="molecule type" value="Genomic_DNA"/>
</dbReference>
<evidence type="ECO:0000313" key="8">
    <source>
        <dbReference type="EMBL" id="WJZ96696.1"/>
    </source>
</evidence>
<comment type="subcellular location">
    <subcellularLocation>
        <location evidence="6">Membrane</location>
        <topology evidence="6">Multi-pass membrane protein</topology>
    </subcellularLocation>
</comment>
<evidence type="ECO:0000256" key="5">
    <source>
        <dbReference type="ARBA" id="ARBA00023136"/>
    </source>
</evidence>
<keyword evidence="4 6" id="KW-1133">Transmembrane helix</keyword>
<feature type="transmembrane region" description="Helical" evidence="6">
    <location>
        <begin position="512"/>
        <end position="535"/>
    </location>
</feature>
<evidence type="ECO:0000256" key="2">
    <source>
        <dbReference type="ARBA" id="ARBA00022448"/>
    </source>
</evidence>
<dbReference type="Proteomes" id="UP001227230">
    <property type="component" value="Chromosome 10"/>
</dbReference>
<dbReference type="Pfam" id="PF16913">
    <property type="entry name" value="PUNUT"/>
    <property type="match status" value="2"/>
</dbReference>
<evidence type="ECO:0000256" key="3">
    <source>
        <dbReference type="ARBA" id="ARBA00022692"/>
    </source>
</evidence>
<proteinExistence type="inferred from homology"/>
<keyword evidence="9" id="KW-1185">Reference proteome</keyword>
<feature type="transmembrane region" description="Helical" evidence="6">
    <location>
        <begin position="473"/>
        <end position="492"/>
    </location>
</feature>
<keyword evidence="5 6" id="KW-0472">Membrane</keyword>
<feature type="transmembrane region" description="Helical" evidence="6">
    <location>
        <begin position="188"/>
        <end position="211"/>
    </location>
</feature>
<dbReference type="InterPro" id="IPR030182">
    <property type="entry name" value="PUP_plant"/>
</dbReference>
<evidence type="ECO:0000313" key="9">
    <source>
        <dbReference type="Proteomes" id="UP001227230"/>
    </source>
</evidence>
<feature type="transmembrane region" description="Helical" evidence="6">
    <location>
        <begin position="321"/>
        <end position="338"/>
    </location>
</feature>
<keyword evidence="2 6" id="KW-0813">Transport</keyword>
<feature type="transmembrane region" description="Helical" evidence="6">
    <location>
        <begin position="244"/>
        <end position="264"/>
    </location>
</feature>
<dbReference type="PANTHER" id="PTHR31376:SF17">
    <property type="entry name" value="PURINE PERMEASE 21-RELATED"/>
    <property type="match status" value="1"/>
</dbReference>
<evidence type="ECO:0000256" key="6">
    <source>
        <dbReference type="RuleBase" id="RU368015"/>
    </source>
</evidence>
<dbReference type="PANTHER" id="PTHR31376">
    <property type="entry name" value="OS09G0467300 PROTEIN-RELATED"/>
    <property type="match status" value="1"/>
</dbReference>
<feature type="transmembrane region" description="Helical" evidence="6">
    <location>
        <begin position="387"/>
        <end position="408"/>
    </location>
</feature>
<accession>A0ABY9CN74</accession>
<feature type="transmembrane region" description="Helical" evidence="6">
    <location>
        <begin position="218"/>
        <end position="238"/>
    </location>
</feature>